<dbReference type="OrthoDB" id="3252095at2"/>
<dbReference type="AlphaFoldDB" id="A0A2P2GUJ2"/>
<evidence type="ECO:0000313" key="2">
    <source>
        <dbReference type="EMBL" id="KKZ75150.1"/>
    </source>
</evidence>
<organism evidence="2 3">
    <name type="scientific">Streptomyces showdoensis</name>
    <dbReference type="NCBI Taxonomy" id="68268"/>
    <lineage>
        <taxon>Bacteria</taxon>
        <taxon>Bacillati</taxon>
        <taxon>Actinomycetota</taxon>
        <taxon>Actinomycetes</taxon>
        <taxon>Kitasatosporales</taxon>
        <taxon>Streptomycetaceae</taxon>
        <taxon>Streptomyces</taxon>
    </lineage>
</organism>
<sequence>MPSYDTPEPITAVLEFEVANVRLTASKRGTTVVEVQPSNGADDADARAAQQTTVTYANGVLALKGPKKRGLFGKQGSIDVTVELPAGSHLRSTAPMGDYVAEGPLGECRIKTSFGDIRLDEAGVVDLRTGFGDIRVDRAVGDAEIHGSGRVDIGEIEGAATVKNGNGETVIGEITGHLRANASNGRITIGVAHSSVDAKSANGAIGVQQVARGVINLQTSVGDLEIGIRESTAAWLDVHSKFGTLRNSLDAAENPGTTDGTVEIHARTSVGDIVIRRA</sequence>
<dbReference type="Proteomes" id="UP000265325">
    <property type="component" value="Unassembled WGS sequence"/>
</dbReference>
<protein>
    <recommendedName>
        <fullName evidence="1">DUF4097 domain-containing protein</fullName>
    </recommendedName>
</protein>
<comment type="caution">
    <text evidence="2">The sequence shown here is derived from an EMBL/GenBank/DDBJ whole genome shotgun (WGS) entry which is preliminary data.</text>
</comment>
<gene>
    <name evidence="2" type="ORF">VO63_03150</name>
</gene>
<name>A0A2P2GUJ2_STREW</name>
<feature type="domain" description="DUF4097" evidence="1">
    <location>
        <begin position="14"/>
        <end position="262"/>
    </location>
</feature>
<dbReference type="RefSeq" id="WP_046905953.1">
    <property type="nucleotide sequence ID" value="NZ_BAAAXG010000002.1"/>
</dbReference>
<evidence type="ECO:0000313" key="3">
    <source>
        <dbReference type="Proteomes" id="UP000265325"/>
    </source>
</evidence>
<accession>A0A2P2GUJ2</accession>
<proteinExistence type="predicted"/>
<keyword evidence="3" id="KW-1185">Reference proteome</keyword>
<dbReference type="InterPro" id="IPR025164">
    <property type="entry name" value="Toastrack_DUF4097"/>
</dbReference>
<dbReference type="EMBL" id="LAQS01000004">
    <property type="protein sequence ID" value="KKZ75150.1"/>
    <property type="molecule type" value="Genomic_DNA"/>
</dbReference>
<reference evidence="2 3" key="1">
    <citation type="submission" date="2015-05" db="EMBL/GenBank/DDBJ databases">
        <title>Draft Genome assembly of Streptomyces showdoensis.</title>
        <authorList>
            <person name="Thapa K.K."/>
            <person name="Metsa-Ketela M."/>
        </authorList>
    </citation>
    <scope>NUCLEOTIDE SEQUENCE [LARGE SCALE GENOMIC DNA]</scope>
    <source>
        <strain evidence="2 3">ATCC 15227</strain>
    </source>
</reference>
<evidence type="ECO:0000259" key="1">
    <source>
        <dbReference type="Pfam" id="PF13349"/>
    </source>
</evidence>
<dbReference type="Pfam" id="PF13349">
    <property type="entry name" value="DUF4097"/>
    <property type="match status" value="1"/>
</dbReference>